<accession>A0A5J4IUB5</accession>
<evidence type="ECO:0000256" key="3">
    <source>
        <dbReference type="PROSITE-ProRule" id="PRU00182"/>
    </source>
</evidence>
<evidence type="ECO:0000313" key="7">
    <source>
        <dbReference type="Proteomes" id="UP000326509"/>
    </source>
</evidence>
<feature type="domain" description="RNA-binding S4" evidence="5">
    <location>
        <begin position="64"/>
        <end position="121"/>
    </location>
</feature>
<dbReference type="Gene3D" id="3.30.70.1560">
    <property type="entry name" value="Alpha-L RNA-binding motif"/>
    <property type="match status" value="1"/>
</dbReference>
<dbReference type="RefSeq" id="WP_151672333.1">
    <property type="nucleotide sequence ID" value="NZ_BKCG01000001.1"/>
</dbReference>
<dbReference type="InterPro" id="IPR020103">
    <property type="entry name" value="PsdUridine_synth_cat_dom_sf"/>
</dbReference>
<dbReference type="Gene3D" id="3.10.290.10">
    <property type="entry name" value="RNA-binding S4 domain"/>
    <property type="match status" value="1"/>
</dbReference>
<dbReference type="SUPFAM" id="SSF55174">
    <property type="entry name" value="Alpha-L RNA-binding motif"/>
    <property type="match status" value="1"/>
</dbReference>
<evidence type="ECO:0000256" key="2">
    <source>
        <dbReference type="ARBA" id="ARBA00023235"/>
    </source>
</evidence>
<dbReference type="OrthoDB" id="9807213at2"/>
<evidence type="ECO:0000256" key="1">
    <source>
        <dbReference type="ARBA" id="ARBA00008348"/>
    </source>
</evidence>
<dbReference type="InterPro" id="IPR006145">
    <property type="entry name" value="PsdUridine_synth_RsuA/RluA"/>
</dbReference>
<dbReference type="AlphaFoldDB" id="A0A5J4IUB5"/>
<dbReference type="CDD" id="cd00165">
    <property type="entry name" value="S4"/>
    <property type="match status" value="1"/>
</dbReference>
<keyword evidence="7" id="KW-1185">Reference proteome</keyword>
<feature type="region of interest" description="Disordered" evidence="4">
    <location>
        <begin position="1"/>
        <end position="59"/>
    </location>
</feature>
<dbReference type="Pfam" id="PF01479">
    <property type="entry name" value="S4"/>
    <property type="match status" value="1"/>
</dbReference>
<organism evidence="6 7">
    <name type="scientific">Patiriisocius marinus</name>
    <dbReference type="NCBI Taxonomy" id="1397112"/>
    <lineage>
        <taxon>Bacteria</taxon>
        <taxon>Pseudomonadati</taxon>
        <taxon>Bacteroidota</taxon>
        <taxon>Flavobacteriia</taxon>
        <taxon>Flavobacteriales</taxon>
        <taxon>Flavobacteriaceae</taxon>
        <taxon>Patiriisocius</taxon>
    </lineage>
</organism>
<dbReference type="InterPro" id="IPR042092">
    <property type="entry name" value="PsdUridine_s_RsuA/RluB/E/F_cat"/>
</dbReference>
<dbReference type="InterPro" id="IPR050343">
    <property type="entry name" value="RsuA_PseudoU_synthase"/>
</dbReference>
<dbReference type="FunFam" id="3.10.290.10:FF:000003">
    <property type="entry name" value="Pseudouridine synthase"/>
    <property type="match status" value="1"/>
</dbReference>
<comment type="similarity">
    <text evidence="1">Belongs to the pseudouridine synthase RsuA family.</text>
</comment>
<dbReference type="InterPro" id="IPR036986">
    <property type="entry name" value="S4_RNA-bd_sf"/>
</dbReference>
<dbReference type="GO" id="GO:0000455">
    <property type="term" value="P:enzyme-directed rRNA pseudouridine synthesis"/>
    <property type="evidence" value="ECO:0007669"/>
    <property type="project" value="UniProtKB-ARBA"/>
</dbReference>
<gene>
    <name evidence="6" type="ORF">ULMA_03540</name>
</gene>
<dbReference type="Proteomes" id="UP000326509">
    <property type="component" value="Unassembled WGS sequence"/>
</dbReference>
<keyword evidence="2" id="KW-0413">Isomerase</keyword>
<dbReference type="SMART" id="SM00363">
    <property type="entry name" value="S4"/>
    <property type="match status" value="1"/>
</dbReference>
<evidence type="ECO:0000256" key="4">
    <source>
        <dbReference type="SAM" id="MobiDB-lite"/>
    </source>
</evidence>
<reference evidence="6 7" key="1">
    <citation type="submission" date="2019-08" db="EMBL/GenBank/DDBJ databases">
        <title>Draft genome sequence of Ulvibacter marinus type strain NBRC 109484.</title>
        <authorList>
            <person name="Kawano K."/>
            <person name="Ushijima N."/>
            <person name="Kihara M."/>
            <person name="Itoh H."/>
        </authorList>
    </citation>
    <scope>NUCLEOTIDE SEQUENCE [LARGE SCALE GENOMIC DNA]</scope>
    <source>
        <strain evidence="6 7">NBRC 109484</strain>
    </source>
</reference>
<dbReference type="Pfam" id="PF00849">
    <property type="entry name" value="PseudoU_synth_2"/>
    <property type="match status" value="1"/>
</dbReference>
<dbReference type="PANTHER" id="PTHR47683:SF2">
    <property type="entry name" value="RNA-BINDING S4 DOMAIN-CONTAINING PROTEIN"/>
    <property type="match status" value="1"/>
</dbReference>
<sequence length="293" mass="32098">MGRNDNKGKGKPAGKATGKPKSKGGDRSNASLSKKNIGKPKSKTEAPAAKAKAPSKGKNTVEGIRLNKYISNSGVCSRREADTFIATGLVSVNGKIINEMGYKVQLNDDVRFDGRRLNPEPMSYVLLNKPKGFATTTSESKGSTVMDLVANASNARITPIGRLGRNATGLLLFTNDDKLKEKLSKKGMERLFHVELDKNLKAADMQRIKDGMTIAGKKIEVEEVSYVANKAKKEIGIKIKHMGNSVIRDIFADLHYDIVRLDCVSLAHLTKKDLPRGKWKILTTEELNLFAML</sequence>
<evidence type="ECO:0000259" key="5">
    <source>
        <dbReference type="SMART" id="SM00363"/>
    </source>
</evidence>
<keyword evidence="3" id="KW-0694">RNA-binding</keyword>
<dbReference type="PANTHER" id="PTHR47683">
    <property type="entry name" value="PSEUDOURIDINE SYNTHASE FAMILY PROTEIN-RELATED"/>
    <property type="match status" value="1"/>
</dbReference>
<dbReference type="SUPFAM" id="SSF55120">
    <property type="entry name" value="Pseudouridine synthase"/>
    <property type="match status" value="1"/>
</dbReference>
<name>A0A5J4IUB5_9FLAO</name>
<evidence type="ECO:0000313" key="6">
    <source>
        <dbReference type="EMBL" id="GER58246.1"/>
    </source>
</evidence>
<dbReference type="InterPro" id="IPR020094">
    <property type="entry name" value="TruA/RsuA/RluB/E/F_N"/>
</dbReference>
<protein>
    <submittedName>
        <fullName evidence="6">Pseudouridylate synthase</fullName>
    </submittedName>
</protein>
<dbReference type="PROSITE" id="PS50889">
    <property type="entry name" value="S4"/>
    <property type="match status" value="1"/>
</dbReference>
<dbReference type="GO" id="GO:0120159">
    <property type="term" value="F:rRNA pseudouridine synthase activity"/>
    <property type="evidence" value="ECO:0007669"/>
    <property type="project" value="UniProtKB-ARBA"/>
</dbReference>
<dbReference type="InterPro" id="IPR002942">
    <property type="entry name" value="S4_RNA-bd"/>
</dbReference>
<proteinExistence type="inferred from homology"/>
<dbReference type="Gene3D" id="3.30.70.580">
    <property type="entry name" value="Pseudouridine synthase I, catalytic domain, N-terminal subdomain"/>
    <property type="match status" value="1"/>
</dbReference>
<feature type="compositionally biased region" description="Low complexity" evidence="4">
    <location>
        <begin position="45"/>
        <end position="58"/>
    </location>
</feature>
<dbReference type="GO" id="GO:0003723">
    <property type="term" value="F:RNA binding"/>
    <property type="evidence" value="ECO:0007669"/>
    <property type="project" value="UniProtKB-KW"/>
</dbReference>
<comment type="caution">
    <text evidence="6">The sequence shown here is derived from an EMBL/GenBank/DDBJ whole genome shotgun (WGS) entry which is preliminary data.</text>
</comment>
<dbReference type="EMBL" id="BKCG01000001">
    <property type="protein sequence ID" value="GER58246.1"/>
    <property type="molecule type" value="Genomic_DNA"/>
</dbReference>